<evidence type="ECO:0000313" key="1">
    <source>
        <dbReference type="EMBL" id="EHJ14454.1"/>
    </source>
</evidence>
<accession>G5J039</accession>
<protein>
    <submittedName>
        <fullName evidence="1">Uncharacterized protein</fullName>
    </submittedName>
</protein>
<dbReference type="AlphaFoldDB" id="G5J039"/>
<comment type="caution">
    <text evidence="1">The sequence shown here is derived from an EMBL/GenBank/DDBJ whole genome shotgun (WGS) entry which is preliminary data.</text>
</comment>
<proteinExistence type="predicted"/>
<dbReference type="EMBL" id="AESD01000144">
    <property type="protein sequence ID" value="EHJ14454.1"/>
    <property type="molecule type" value="Genomic_DNA"/>
</dbReference>
<dbReference type="Proteomes" id="UP000003477">
    <property type="component" value="Unassembled WGS sequence"/>
</dbReference>
<evidence type="ECO:0000313" key="2">
    <source>
        <dbReference type="Proteomes" id="UP000003477"/>
    </source>
</evidence>
<sequence length="41" mass="4285">MLNKVACWVVANFGKQMGAGGSLVPCVMEKVVEGDAVLVFS</sequence>
<name>G5J039_CROWT</name>
<reference evidence="1 2" key="1">
    <citation type="journal article" date="2011" name="Front. Microbiol.">
        <title>Two Strains of Crocosphaera watsonii with Highly Conserved Genomes are Distinguished by Strain-Specific Features.</title>
        <authorList>
            <person name="Bench S.R."/>
            <person name="Ilikchyan I.N."/>
            <person name="Tripp H.J."/>
            <person name="Zehr J.P."/>
        </authorList>
    </citation>
    <scope>NUCLEOTIDE SEQUENCE [LARGE SCALE GENOMIC DNA]</scope>
    <source>
        <strain evidence="1 2">WH 0003</strain>
    </source>
</reference>
<organism evidence="1 2">
    <name type="scientific">Crocosphaera watsonii WH 0003</name>
    <dbReference type="NCBI Taxonomy" id="423471"/>
    <lineage>
        <taxon>Bacteria</taxon>
        <taxon>Bacillati</taxon>
        <taxon>Cyanobacteriota</taxon>
        <taxon>Cyanophyceae</taxon>
        <taxon>Oscillatoriophycideae</taxon>
        <taxon>Chroococcales</taxon>
        <taxon>Aphanothecaceae</taxon>
        <taxon>Crocosphaera</taxon>
    </lineage>
</organism>
<gene>
    <name evidence="1" type="ORF">CWATWH0003_0884</name>
</gene>
<dbReference type="PATRIC" id="fig|423471.3.peg.817"/>